<evidence type="ECO:0000313" key="2">
    <source>
        <dbReference type="Proteomes" id="UP001270362"/>
    </source>
</evidence>
<dbReference type="EMBL" id="JAULSO010000002">
    <property type="protein sequence ID" value="KAK3687217.1"/>
    <property type="molecule type" value="Genomic_DNA"/>
</dbReference>
<dbReference type="AlphaFoldDB" id="A0AAE0X7I5"/>
<comment type="caution">
    <text evidence="1">The sequence shown here is derived from an EMBL/GenBank/DDBJ whole genome shotgun (WGS) entry which is preliminary data.</text>
</comment>
<name>A0AAE0X7I5_9PEZI</name>
<reference evidence="1" key="1">
    <citation type="journal article" date="2023" name="Mol. Phylogenet. Evol.">
        <title>Genome-scale phylogeny and comparative genomics of the fungal order Sordariales.</title>
        <authorList>
            <person name="Hensen N."/>
            <person name="Bonometti L."/>
            <person name="Westerberg I."/>
            <person name="Brannstrom I.O."/>
            <person name="Guillou S."/>
            <person name="Cros-Aarteil S."/>
            <person name="Calhoun S."/>
            <person name="Haridas S."/>
            <person name="Kuo A."/>
            <person name="Mondo S."/>
            <person name="Pangilinan J."/>
            <person name="Riley R."/>
            <person name="LaButti K."/>
            <person name="Andreopoulos B."/>
            <person name="Lipzen A."/>
            <person name="Chen C."/>
            <person name="Yan M."/>
            <person name="Daum C."/>
            <person name="Ng V."/>
            <person name="Clum A."/>
            <person name="Steindorff A."/>
            <person name="Ohm R.A."/>
            <person name="Martin F."/>
            <person name="Silar P."/>
            <person name="Natvig D.O."/>
            <person name="Lalanne C."/>
            <person name="Gautier V."/>
            <person name="Ament-Velasquez S.L."/>
            <person name="Kruys A."/>
            <person name="Hutchinson M.I."/>
            <person name="Powell A.J."/>
            <person name="Barry K."/>
            <person name="Miller A.N."/>
            <person name="Grigoriev I.V."/>
            <person name="Debuchy R."/>
            <person name="Gladieux P."/>
            <person name="Hiltunen Thoren M."/>
            <person name="Johannesson H."/>
        </authorList>
    </citation>
    <scope>NUCLEOTIDE SEQUENCE</scope>
    <source>
        <strain evidence="1">CBS 314.62</strain>
    </source>
</reference>
<proteinExistence type="predicted"/>
<dbReference type="Proteomes" id="UP001270362">
    <property type="component" value="Unassembled WGS sequence"/>
</dbReference>
<evidence type="ECO:0000313" key="1">
    <source>
        <dbReference type="EMBL" id="KAK3687217.1"/>
    </source>
</evidence>
<gene>
    <name evidence="1" type="ORF">B0T22DRAFT_509768</name>
</gene>
<organism evidence="1 2">
    <name type="scientific">Podospora appendiculata</name>
    <dbReference type="NCBI Taxonomy" id="314037"/>
    <lineage>
        <taxon>Eukaryota</taxon>
        <taxon>Fungi</taxon>
        <taxon>Dikarya</taxon>
        <taxon>Ascomycota</taxon>
        <taxon>Pezizomycotina</taxon>
        <taxon>Sordariomycetes</taxon>
        <taxon>Sordariomycetidae</taxon>
        <taxon>Sordariales</taxon>
        <taxon>Podosporaceae</taxon>
        <taxon>Podospora</taxon>
    </lineage>
</organism>
<keyword evidence="2" id="KW-1185">Reference proteome</keyword>
<accession>A0AAE0X7I5</accession>
<sequence length="209" mass="22437">MSTSTLPVDSINSAANTKVTSIDISIASAPCDIDNVLLDKARALVQALETPKETMLRQCGADSASFYTIALGVDVGLFDELAKDAGSPKTTPELAAALEFGADLLTMGHIIQTGADESTNNYQTPTSVIDNPFTFSHQTSLNAFEHMLSTPPFLKQFSSHMGGYRLSRPSWTDTAITCTAIVENVKMAMNARVYSAARTIINEHVMSAR</sequence>
<protein>
    <submittedName>
        <fullName evidence="1">Uncharacterized protein</fullName>
    </submittedName>
</protein>
<reference evidence="1" key="2">
    <citation type="submission" date="2023-06" db="EMBL/GenBank/DDBJ databases">
        <authorList>
            <consortium name="Lawrence Berkeley National Laboratory"/>
            <person name="Haridas S."/>
            <person name="Hensen N."/>
            <person name="Bonometti L."/>
            <person name="Westerberg I."/>
            <person name="Brannstrom I.O."/>
            <person name="Guillou S."/>
            <person name="Cros-Aarteil S."/>
            <person name="Calhoun S."/>
            <person name="Kuo A."/>
            <person name="Mondo S."/>
            <person name="Pangilinan J."/>
            <person name="Riley R."/>
            <person name="Labutti K."/>
            <person name="Andreopoulos B."/>
            <person name="Lipzen A."/>
            <person name="Chen C."/>
            <person name="Yanf M."/>
            <person name="Daum C."/>
            <person name="Ng V."/>
            <person name="Clum A."/>
            <person name="Steindorff A."/>
            <person name="Ohm R."/>
            <person name="Martin F."/>
            <person name="Silar P."/>
            <person name="Natvig D."/>
            <person name="Lalanne C."/>
            <person name="Gautier V."/>
            <person name="Ament-Velasquez S.L."/>
            <person name="Kruys A."/>
            <person name="Hutchinson M.I."/>
            <person name="Powell A.J."/>
            <person name="Barry K."/>
            <person name="Miller A.N."/>
            <person name="Grigoriev I.V."/>
            <person name="Debuchy R."/>
            <person name="Gladieux P."/>
            <person name="Thoren M.H."/>
            <person name="Johannesson H."/>
        </authorList>
    </citation>
    <scope>NUCLEOTIDE SEQUENCE</scope>
    <source>
        <strain evidence="1">CBS 314.62</strain>
    </source>
</reference>